<dbReference type="RefSeq" id="XP_018494834.1">
    <property type="nucleotide sequence ID" value="XM_018639318.1"/>
</dbReference>
<name>A0AAJ7P9I1_9ACAR</name>
<evidence type="ECO:0000313" key="2">
    <source>
        <dbReference type="Proteomes" id="UP000694867"/>
    </source>
</evidence>
<dbReference type="GeneID" id="108864191"/>
<feature type="signal peptide" evidence="1">
    <location>
        <begin position="1"/>
        <end position="16"/>
    </location>
</feature>
<dbReference type="KEGG" id="goe:108864191"/>
<dbReference type="AlphaFoldDB" id="A0AAJ7P9I1"/>
<feature type="chain" id="PRO_5042619140" evidence="1">
    <location>
        <begin position="17"/>
        <end position="127"/>
    </location>
</feature>
<protein>
    <submittedName>
        <fullName evidence="3">Uncharacterized protein LOC108864191</fullName>
    </submittedName>
</protein>
<evidence type="ECO:0000313" key="3">
    <source>
        <dbReference type="RefSeq" id="XP_018494834.1"/>
    </source>
</evidence>
<keyword evidence="1" id="KW-0732">Signal</keyword>
<sequence>MLIKSTLLLTLWVCFSSQLSLVRDPTSNSWGETVNDPERSSFATSPPRPVVRERYCFPKGWPGGVYDWRAGYRCLVVECQPLNYVCPNEDTFTFHRKCMACNFMKDLDKALYVTPNYDYDTNEYRIP</sequence>
<evidence type="ECO:0000256" key="1">
    <source>
        <dbReference type="SAM" id="SignalP"/>
    </source>
</evidence>
<organism evidence="2 3">
    <name type="scientific">Galendromus occidentalis</name>
    <name type="common">western predatory mite</name>
    <dbReference type="NCBI Taxonomy" id="34638"/>
    <lineage>
        <taxon>Eukaryota</taxon>
        <taxon>Metazoa</taxon>
        <taxon>Ecdysozoa</taxon>
        <taxon>Arthropoda</taxon>
        <taxon>Chelicerata</taxon>
        <taxon>Arachnida</taxon>
        <taxon>Acari</taxon>
        <taxon>Parasitiformes</taxon>
        <taxon>Mesostigmata</taxon>
        <taxon>Gamasina</taxon>
        <taxon>Phytoseioidea</taxon>
        <taxon>Phytoseiidae</taxon>
        <taxon>Typhlodrominae</taxon>
        <taxon>Galendromus</taxon>
    </lineage>
</organism>
<gene>
    <name evidence="3" type="primary">LOC108864191</name>
</gene>
<proteinExistence type="predicted"/>
<reference evidence="3" key="1">
    <citation type="submission" date="2025-08" db="UniProtKB">
        <authorList>
            <consortium name="RefSeq"/>
        </authorList>
    </citation>
    <scope>IDENTIFICATION</scope>
</reference>
<keyword evidence="2" id="KW-1185">Reference proteome</keyword>
<accession>A0AAJ7P9I1</accession>
<dbReference type="Proteomes" id="UP000694867">
    <property type="component" value="Unplaced"/>
</dbReference>